<dbReference type="RefSeq" id="WP_123039330.1">
    <property type="nucleotide sequence ID" value="NZ_CP033433.1"/>
</dbReference>
<dbReference type="KEGG" id="coh:EAV92_00780"/>
<reference evidence="1 2" key="1">
    <citation type="submission" date="2018-10" db="EMBL/GenBank/DDBJ databases">
        <title>Genome Sequence of Cohnella sp.</title>
        <authorList>
            <person name="Srinivasan S."/>
            <person name="Kim M.K."/>
        </authorList>
    </citation>
    <scope>NUCLEOTIDE SEQUENCE [LARGE SCALE GENOMIC DNA]</scope>
    <source>
        <strain evidence="1 2">18JY8-7</strain>
    </source>
</reference>
<keyword evidence="2" id="KW-1185">Reference proteome</keyword>
<evidence type="ECO:0000313" key="2">
    <source>
        <dbReference type="Proteomes" id="UP000269097"/>
    </source>
</evidence>
<dbReference type="EMBL" id="CP033433">
    <property type="protein sequence ID" value="AYQ71266.1"/>
    <property type="molecule type" value="Genomic_DNA"/>
</dbReference>
<gene>
    <name evidence="1" type="ORF">EAV92_00780</name>
</gene>
<sequence length="103" mass="11995">MKDGQEKHKTPLPTPRSIRRACDNELYRTLKRLKLFVPPEKVKEAVELYYRKVIGNLEWITLNHSNRKLLADWWDEAVCGEIATLWAVEPAKLSRAFRDAFGG</sequence>
<dbReference type="AlphaFoldDB" id="A0A3G3JSR7"/>
<dbReference type="Proteomes" id="UP000269097">
    <property type="component" value="Chromosome"/>
</dbReference>
<evidence type="ECO:0000313" key="1">
    <source>
        <dbReference type="EMBL" id="AYQ71266.1"/>
    </source>
</evidence>
<proteinExistence type="predicted"/>
<name>A0A3G3JSR7_9BACL</name>
<protein>
    <submittedName>
        <fullName evidence="1">Dehydrogenase</fullName>
    </submittedName>
</protein>
<organism evidence="1 2">
    <name type="scientific">Cohnella candidum</name>
    <dbReference type="NCBI Taxonomy" id="2674991"/>
    <lineage>
        <taxon>Bacteria</taxon>
        <taxon>Bacillati</taxon>
        <taxon>Bacillota</taxon>
        <taxon>Bacilli</taxon>
        <taxon>Bacillales</taxon>
        <taxon>Paenibacillaceae</taxon>
        <taxon>Cohnella</taxon>
    </lineage>
</organism>
<accession>A0A3G3JSR7</accession>